<keyword evidence="1" id="KW-0812">Transmembrane</keyword>
<evidence type="ECO:0000313" key="2">
    <source>
        <dbReference type="EMBL" id="SFV91020.1"/>
    </source>
</evidence>
<sequence>MEQEKLRKLKAELDACTNEDPVKKLVLVEAHKAQKKEVKRLKKMLKEEYVKRDMVKKIVAAWVITVPAAAMLAALIFYVIKGLGL</sequence>
<keyword evidence="1" id="KW-0472">Membrane</keyword>
<dbReference type="EMBL" id="FPIB01000026">
    <property type="protein sequence ID" value="SFV91020.1"/>
    <property type="molecule type" value="Genomic_DNA"/>
</dbReference>
<protein>
    <submittedName>
        <fullName evidence="2">Probable low-affinity inorganic phosphate transporter</fullName>
    </submittedName>
</protein>
<feature type="transmembrane region" description="Helical" evidence="1">
    <location>
        <begin position="59"/>
        <end position="80"/>
    </location>
</feature>
<proteinExistence type="predicted"/>
<keyword evidence="1" id="KW-1133">Transmembrane helix</keyword>
<accession>A0A1W1EAS6</accession>
<gene>
    <name evidence="2" type="ORF">MNB_SV-4-574</name>
</gene>
<organism evidence="2">
    <name type="scientific">hydrothermal vent metagenome</name>
    <dbReference type="NCBI Taxonomy" id="652676"/>
    <lineage>
        <taxon>unclassified sequences</taxon>
        <taxon>metagenomes</taxon>
        <taxon>ecological metagenomes</taxon>
    </lineage>
</organism>
<dbReference type="AlphaFoldDB" id="A0A1W1EAS6"/>
<name>A0A1W1EAS6_9ZZZZ</name>
<reference evidence="2" key="1">
    <citation type="submission" date="2016-10" db="EMBL/GenBank/DDBJ databases">
        <authorList>
            <person name="de Groot N.N."/>
        </authorList>
    </citation>
    <scope>NUCLEOTIDE SEQUENCE</scope>
</reference>
<evidence type="ECO:0000256" key="1">
    <source>
        <dbReference type="SAM" id="Phobius"/>
    </source>
</evidence>